<sequence length="67" mass="6992">MNTNNPTPITTTTPITIPMIAPCRNPFFLLSLLLLLPSPDDPDSVESDEYEGSVGSDALGGSVGSDV</sequence>
<accession>A0ABR2L2C6</accession>
<evidence type="ECO:0000256" key="1">
    <source>
        <dbReference type="SAM" id="MobiDB-lite"/>
    </source>
</evidence>
<dbReference type="EMBL" id="JAPFFF010000002">
    <property type="protein sequence ID" value="KAK8897503.1"/>
    <property type="molecule type" value="Genomic_DNA"/>
</dbReference>
<dbReference type="Proteomes" id="UP001470230">
    <property type="component" value="Unassembled WGS sequence"/>
</dbReference>
<protein>
    <submittedName>
        <fullName evidence="2">Uncharacterized protein</fullName>
    </submittedName>
</protein>
<evidence type="ECO:0000313" key="3">
    <source>
        <dbReference type="Proteomes" id="UP001470230"/>
    </source>
</evidence>
<feature type="region of interest" description="Disordered" evidence="1">
    <location>
        <begin position="40"/>
        <end position="67"/>
    </location>
</feature>
<proteinExistence type="predicted"/>
<gene>
    <name evidence="2" type="ORF">M9Y10_015459</name>
</gene>
<name>A0ABR2L2C6_9EUKA</name>
<keyword evidence="3" id="KW-1185">Reference proteome</keyword>
<comment type="caution">
    <text evidence="2">The sequence shown here is derived from an EMBL/GenBank/DDBJ whole genome shotgun (WGS) entry which is preliminary data.</text>
</comment>
<reference evidence="2 3" key="1">
    <citation type="submission" date="2024-04" db="EMBL/GenBank/DDBJ databases">
        <title>Tritrichomonas musculus Genome.</title>
        <authorList>
            <person name="Alves-Ferreira E."/>
            <person name="Grigg M."/>
            <person name="Lorenzi H."/>
            <person name="Galac M."/>
        </authorList>
    </citation>
    <scope>NUCLEOTIDE SEQUENCE [LARGE SCALE GENOMIC DNA]</scope>
    <source>
        <strain evidence="2 3">EAF2021</strain>
    </source>
</reference>
<organism evidence="2 3">
    <name type="scientific">Tritrichomonas musculus</name>
    <dbReference type="NCBI Taxonomy" id="1915356"/>
    <lineage>
        <taxon>Eukaryota</taxon>
        <taxon>Metamonada</taxon>
        <taxon>Parabasalia</taxon>
        <taxon>Tritrichomonadida</taxon>
        <taxon>Tritrichomonadidae</taxon>
        <taxon>Tritrichomonas</taxon>
    </lineage>
</organism>
<evidence type="ECO:0000313" key="2">
    <source>
        <dbReference type="EMBL" id="KAK8897503.1"/>
    </source>
</evidence>
<feature type="compositionally biased region" description="Acidic residues" evidence="1">
    <location>
        <begin position="40"/>
        <end position="51"/>
    </location>
</feature>